<dbReference type="SUPFAM" id="SSF50199">
    <property type="entry name" value="Staphylococcal nuclease"/>
    <property type="match status" value="1"/>
</dbReference>
<keyword evidence="2" id="KW-0255">Endonuclease</keyword>
<evidence type="ECO:0000256" key="2">
    <source>
        <dbReference type="ARBA" id="ARBA00022759"/>
    </source>
</evidence>
<dbReference type="Proteomes" id="UP000886476">
    <property type="component" value="Unassembled WGS sequence"/>
</dbReference>
<evidence type="ECO:0000313" key="7">
    <source>
        <dbReference type="Proteomes" id="UP000886476"/>
    </source>
</evidence>
<evidence type="ECO:0000256" key="3">
    <source>
        <dbReference type="ARBA" id="ARBA00022801"/>
    </source>
</evidence>
<accession>A0ABX2CMN2</accession>
<feature type="signal peptide" evidence="4">
    <location>
        <begin position="1"/>
        <end position="32"/>
    </location>
</feature>
<evidence type="ECO:0000256" key="4">
    <source>
        <dbReference type="SAM" id="SignalP"/>
    </source>
</evidence>
<name>A0ABX2CMN2_9BRAD</name>
<dbReference type="PANTHER" id="PTHR12302">
    <property type="entry name" value="EBNA2 BINDING PROTEIN P100"/>
    <property type="match status" value="1"/>
</dbReference>
<dbReference type="Gene3D" id="2.40.50.90">
    <property type="match status" value="1"/>
</dbReference>
<dbReference type="InterPro" id="IPR035437">
    <property type="entry name" value="SNase_OB-fold_sf"/>
</dbReference>
<dbReference type="SMART" id="SM00318">
    <property type="entry name" value="SNc"/>
    <property type="match status" value="1"/>
</dbReference>
<evidence type="ECO:0000259" key="5">
    <source>
        <dbReference type="PROSITE" id="PS50830"/>
    </source>
</evidence>
<comment type="caution">
    <text evidence="6">The sequence shown here is derived from an EMBL/GenBank/DDBJ whole genome shotgun (WGS) entry which is preliminary data.</text>
</comment>
<dbReference type="RefSeq" id="WP_172114516.1">
    <property type="nucleotide sequence ID" value="NZ_JABFDN010000017.1"/>
</dbReference>
<dbReference type="Pfam" id="PF00565">
    <property type="entry name" value="SNase"/>
    <property type="match status" value="1"/>
</dbReference>
<proteinExistence type="predicted"/>
<evidence type="ECO:0000256" key="1">
    <source>
        <dbReference type="ARBA" id="ARBA00022722"/>
    </source>
</evidence>
<sequence length="264" mass="28309">MTRARKSDCRDSLHRLGLMLLATCATVPMSHAASCVLAELGEGHVGEIVDARSIRLSDGREVRLAGIEAPPEQSAAAMDALGALLRGRDVVLRGEDDAPDRYGRQRAFAFVPGGGQPVQSELLRQGLVLRGIDLPDRDCALDLGAAEAEARTARRGVWKMGTVIKNAESPDDILAGVGLFTVVEGKVLSVRQTGATTYLNFARSWTRGFAVIIPKRMVAVLEGAGIDVKSLANRQVRVRGWIEAHAGPRLELTQIAQIEILSGN</sequence>
<keyword evidence="4" id="KW-0732">Signal</keyword>
<keyword evidence="7" id="KW-1185">Reference proteome</keyword>
<dbReference type="PROSITE" id="PS50830">
    <property type="entry name" value="TNASE_3"/>
    <property type="match status" value="1"/>
</dbReference>
<feature type="domain" description="TNase-like" evidence="5">
    <location>
        <begin position="39"/>
        <end position="160"/>
    </location>
</feature>
<gene>
    <name evidence="6" type="ORF">HL667_31000</name>
</gene>
<feature type="chain" id="PRO_5046207381" evidence="4">
    <location>
        <begin position="33"/>
        <end position="264"/>
    </location>
</feature>
<dbReference type="EMBL" id="JABFDN010000017">
    <property type="protein sequence ID" value="NPU69468.1"/>
    <property type="molecule type" value="Genomic_DNA"/>
</dbReference>
<keyword evidence="1" id="KW-0540">Nuclease</keyword>
<dbReference type="InterPro" id="IPR016071">
    <property type="entry name" value="Staphylococal_nuclease_OB-fold"/>
</dbReference>
<organism evidence="6 7">
    <name type="scientific">Bradyrhizobium aeschynomenes</name>
    <dbReference type="NCBI Taxonomy" id="2734909"/>
    <lineage>
        <taxon>Bacteria</taxon>
        <taxon>Pseudomonadati</taxon>
        <taxon>Pseudomonadota</taxon>
        <taxon>Alphaproteobacteria</taxon>
        <taxon>Hyphomicrobiales</taxon>
        <taxon>Nitrobacteraceae</taxon>
        <taxon>Bradyrhizobium</taxon>
    </lineage>
</organism>
<dbReference type="PANTHER" id="PTHR12302:SF3">
    <property type="entry name" value="SERINE_THREONINE-PROTEIN KINASE 31"/>
    <property type="match status" value="1"/>
</dbReference>
<reference evidence="6" key="1">
    <citation type="submission" date="2020-05" db="EMBL/GenBank/DDBJ databases">
        <title>Nod-independent and nitrogen-fixing Bradyrhizobium aeschynomene sp. nov. isolated from nodules of Aeschynomene indica.</title>
        <authorList>
            <person name="Zhang Z."/>
        </authorList>
    </citation>
    <scope>NUCLEOTIDE SEQUENCE</scope>
    <source>
        <strain evidence="6">83012</strain>
    </source>
</reference>
<protein>
    <submittedName>
        <fullName evidence="6">Thermonuclease family protein</fullName>
    </submittedName>
</protein>
<evidence type="ECO:0000313" key="6">
    <source>
        <dbReference type="EMBL" id="NPU69468.1"/>
    </source>
</evidence>
<keyword evidence="3" id="KW-0378">Hydrolase</keyword>